<name>A0AAD9H4Z0_9PEZI</name>
<sequence>MFVTDTYATSRRASLPWPSDMPSPKESKYSLHYESQHYAMKANTVATFFFTSNSAGCGPLGVLFLLLDLPGSVLLGLGLGPDGPASPLPIAMDPAGPGCAGIAVAHNITIVKVSL</sequence>
<dbReference type="Proteomes" id="UP001232148">
    <property type="component" value="Unassembled WGS sequence"/>
</dbReference>
<reference evidence="2" key="1">
    <citation type="submission" date="2021-06" db="EMBL/GenBank/DDBJ databases">
        <title>Comparative genomics, transcriptomics and evolutionary studies reveal genomic signatures of adaptation to plant cell wall in hemibiotrophic fungi.</title>
        <authorList>
            <consortium name="DOE Joint Genome Institute"/>
            <person name="Baroncelli R."/>
            <person name="Diaz J.F."/>
            <person name="Benocci T."/>
            <person name="Peng M."/>
            <person name="Battaglia E."/>
            <person name="Haridas S."/>
            <person name="Andreopoulos W."/>
            <person name="Labutti K."/>
            <person name="Pangilinan J."/>
            <person name="Floch G.L."/>
            <person name="Makela M.R."/>
            <person name="Henrissat B."/>
            <person name="Grigoriev I.V."/>
            <person name="Crouch J.A."/>
            <person name="De Vries R.P."/>
            <person name="Sukno S.A."/>
            <person name="Thon M.R."/>
        </authorList>
    </citation>
    <scope>NUCLEOTIDE SEQUENCE</scope>
    <source>
        <strain evidence="2">MAFF235873</strain>
    </source>
</reference>
<gene>
    <name evidence="2" type="ORF">LX32DRAFT_645504</name>
</gene>
<feature type="region of interest" description="Disordered" evidence="1">
    <location>
        <begin position="1"/>
        <end position="24"/>
    </location>
</feature>
<dbReference type="AlphaFoldDB" id="A0AAD9H4Z0"/>
<dbReference type="EMBL" id="MU843042">
    <property type="protein sequence ID" value="KAK2022443.1"/>
    <property type="molecule type" value="Genomic_DNA"/>
</dbReference>
<comment type="caution">
    <text evidence="2">The sequence shown here is derived from an EMBL/GenBank/DDBJ whole genome shotgun (WGS) entry which is preliminary data.</text>
</comment>
<protein>
    <submittedName>
        <fullName evidence="2">Uncharacterized protein</fullName>
    </submittedName>
</protein>
<proteinExistence type="predicted"/>
<organism evidence="2 3">
    <name type="scientific">Colletotrichum zoysiae</name>
    <dbReference type="NCBI Taxonomy" id="1216348"/>
    <lineage>
        <taxon>Eukaryota</taxon>
        <taxon>Fungi</taxon>
        <taxon>Dikarya</taxon>
        <taxon>Ascomycota</taxon>
        <taxon>Pezizomycotina</taxon>
        <taxon>Sordariomycetes</taxon>
        <taxon>Hypocreomycetidae</taxon>
        <taxon>Glomerellales</taxon>
        <taxon>Glomerellaceae</taxon>
        <taxon>Colletotrichum</taxon>
        <taxon>Colletotrichum graminicola species complex</taxon>
    </lineage>
</organism>
<evidence type="ECO:0000256" key="1">
    <source>
        <dbReference type="SAM" id="MobiDB-lite"/>
    </source>
</evidence>
<keyword evidence="3" id="KW-1185">Reference proteome</keyword>
<evidence type="ECO:0000313" key="2">
    <source>
        <dbReference type="EMBL" id="KAK2022443.1"/>
    </source>
</evidence>
<evidence type="ECO:0000313" key="3">
    <source>
        <dbReference type="Proteomes" id="UP001232148"/>
    </source>
</evidence>
<accession>A0AAD9H4Z0</accession>
<feature type="compositionally biased region" description="Polar residues" evidence="1">
    <location>
        <begin position="1"/>
        <end position="12"/>
    </location>
</feature>